<organism evidence="3">
    <name type="scientific">Corethron hystrix</name>
    <dbReference type="NCBI Taxonomy" id="216773"/>
    <lineage>
        <taxon>Eukaryota</taxon>
        <taxon>Sar</taxon>
        <taxon>Stramenopiles</taxon>
        <taxon>Ochrophyta</taxon>
        <taxon>Bacillariophyta</taxon>
        <taxon>Coscinodiscophyceae</taxon>
        <taxon>Corethrophycidae</taxon>
        <taxon>Corethrales</taxon>
        <taxon>Corethraceae</taxon>
        <taxon>Corethron</taxon>
    </lineage>
</organism>
<feature type="coiled-coil region" evidence="1">
    <location>
        <begin position="77"/>
        <end position="111"/>
    </location>
</feature>
<dbReference type="AlphaFoldDB" id="A0A7S1BA52"/>
<evidence type="ECO:0000256" key="1">
    <source>
        <dbReference type="SAM" id="Coils"/>
    </source>
</evidence>
<accession>A0A7S1BA52</accession>
<protein>
    <submittedName>
        <fullName evidence="3">Uncharacterized protein</fullName>
    </submittedName>
</protein>
<sequence>MVYGSGTPDWASGKSLSTPQNRKGNVVQDGKLNSYHNSYQAPNLSTSYKADQSKTMEEAVKMNYEADGNAQAVLAQMTAQRQQLNTASNNVHEMKEMTEKAKKELQTLVSRGRKQRMGLYTVIGILSTTDLYLFYRIVRCGGSFFCSRS</sequence>
<name>A0A7S1BA52_9STRA</name>
<evidence type="ECO:0000313" key="3">
    <source>
        <dbReference type="EMBL" id="CAD8880109.1"/>
    </source>
</evidence>
<evidence type="ECO:0000256" key="2">
    <source>
        <dbReference type="SAM" id="MobiDB-lite"/>
    </source>
</evidence>
<gene>
    <name evidence="3" type="ORF">CHYS00102_LOCUS7294</name>
</gene>
<proteinExistence type="predicted"/>
<reference evidence="3" key="1">
    <citation type="submission" date="2021-01" db="EMBL/GenBank/DDBJ databases">
        <authorList>
            <person name="Corre E."/>
            <person name="Pelletier E."/>
            <person name="Niang G."/>
            <person name="Scheremetjew M."/>
            <person name="Finn R."/>
            <person name="Kale V."/>
            <person name="Holt S."/>
            <person name="Cochrane G."/>
            <person name="Meng A."/>
            <person name="Brown T."/>
            <person name="Cohen L."/>
        </authorList>
    </citation>
    <scope>NUCLEOTIDE SEQUENCE</scope>
    <source>
        <strain evidence="3">308</strain>
    </source>
</reference>
<feature type="compositionally biased region" description="Polar residues" evidence="2">
    <location>
        <begin position="14"/>
        <end position="23"/>
    </location>
</feature>
<dbReference type="EMBL" id="HBFR01010088">
    <property type="protein sequence ID" value="CAD8880109.1"/>
    <property type="molecule type" value="Transcribed_RNA"/>
</dbReference>
<feature type="region of interest" description="Disordered" evidence="2">
    <location>
        <begin position="1"/>
        <end position="38"/>
    </location>
</feature>
<dbReference type="SUPFAM" id="SSF58038">
    <property type="entry name" value="SNARE fusion complex"/>
    <property type="match status" value="1"/>
</dbReference>
<keyword evidence="1" id="KW-0175">Coiled coil</keyword>
<dbReference type="Gene3D" id="1.20.5.110">
    <property type="match status" value="1"/>
</dbReference>